<sequence>MLTSPLTVLTRTLTSGRYSRLQLDGRHDDGRDTMATETIDTAGRFEEHGPLTLVREGMTVADRHGREVGTVRSVFIGNTGEVARDRGLGPATAPPENHNDTLLGDLLAVSGAGSARAPELRQRLRRTGFVRIDATGLFSGDRYATLDEIARVEMDRVILSVAGDDLPQD</sequence>
<name>A0A6J4UHD9_9BACT</name>
<dbReference type="AlphaFoldDB" id="A0A6J4UHD9"/>
<evidence type="ECO:0008006" key="2">
    <source>
        <dbReference type="Google" id="ProtNLM"/>
    </source>
</evidence>
<proteinExistence type="predicted"/>
<gene>
    <name evidence="1" type="ORF">AVDCRST_MAG88-571</name>
</gene>
<evidence type="ECO:0000313" key="1">
    <source>
        <dbReference type="EMBL" id="CAA9548161.1"/>
    </source>
</evidence>
<accession>A0A6J4UHD9</accession>
<reference evidence="1" key="1">
    <citation type="submission" date="2020-02" db="EMBL/GenBank/DDBJ databases">
        <authorList>
            <person name="Meier V. D."/>
        </authorList>
    </citation>
    <scope>NUCLEOTIDE SEQUENCE</scope>
    <source>
        <strain evidence="1">AVDCRST_MAG88</strain>
    </source>
</reference>
<dbReference type="EMBL" id="CADCWM010000191">
    <property type="protein sequence ID" value="CAA9548161.1"/>
    <property type="molecule type" value="Genomic_DNA"/>
</dbReference>
<organism evidence="1">
    <name type="scientific">uncultured Thermomicrobiales bacterium</name>
    <dbReference type="NCBI Taxonomy" id="1645740"/>
    <lineage>
        <taxon>Bacteria</taxon>
        <taxon>Pseudomonadati</taxon>
        <taxon>Thermomicrobiota</taxon>
        <taxon>Thermomicrobia</taxon>
        <taxon>Thermomicrobiales</taxon>
        <taxon>environmental samples</taxon>
    </lineage>
</organism>
<protein>
    <recommendedName>
        <fullName evidence="2">PRC-barrel domain-containing protein</fullName>
    </recommendedName>
</protein>